<dbReference type="GO" id="GO:0008270">
    <property type="term" value="F:zinc ion binding"/>
    <property type="evidence" value="ECO:0007669"/>
    <property type="project" value="InterPro"/>
</dbReference>
<name>A0A151II68_9HYME</name>
<dbReference type="Gene3D" id="3.40.80.10">
    <property type="entry name" value="Peptidoglycan recognition protein-like"/>
    <property type="match status" value="1"/>
</dbReference>
<evidence type="ECO:0000313" key="9">
    <source>
        <dbReference type="Proteomes" id="UP000078542"/>
    </source>
</evidence>
<sequence>MGMVTLVQQQQQTLDGNHQCQKDQDHVNGAVVSAENHAVDRFHGEAAYSARETAVVAPGNGSVGDSSTQCSDVDDDEEEETDVEEAGSWFTNLPVSSTIIQQHQAVATTNGDVVLPNADPSNFGDVCVKNSTNVHLGNKTFYKGPVTIKQFVYTNPIPIQDASKLDANCASDVSDLSTNKDNGTANGPIFPQNTELVKVTQWLWTWRCAALSCVLALILLTTIVVTSVYFIHHSDVPIFPEIPDSSLEGITVTSVRFVERNEWGAQPPADPLNKMKLPVPYVIISHTATEFCTTQSECTFHVRFAQTFHIESRKWSDIAYNFLVGGDGLAYVGRSWDYVGAHSFGFNNRSIGISFIGTFNSVVPPKTQLHAAQKIIELGVKAGKISPDYKLLGHRQVSKTLSPGEALYNEIKKWPHWSPQP</sequence>
<feature type="compositionally biased region" description="Acidic residues" evidence="4">
    <location>
        <begin position="72"/>
        <end position="85"/>
    </location>
</feature>
<comment type="similarity">
    <text evidence="1">Belongs to the N-acetylmuramoyl-L-alanine amidase 2 family.</text>
</comment>
<dbReference type="InterPro" id="IPR002502">
    <property type="entry name" value="Amidase_domain"/>
</dbReference>
<dbReference type="SUPFAM" id="SSF55846">
    <property type="entry name" value="N-acetylmuramoyl-L-alanine amidase-like"/>
    <property type="match status" value="1"/>
</dbReference>
<protein>
    <submittedName>
        <fullName evidence="8">Peptidoglycan-recognition protein LC</fullName>
    </submittedName>
</protein>
<evidence type="ECO:0000259" key="6">
    <source>
        <dbReference type="SMART" id="SM00644"/>
    </source>
</evidence>
<keyword evidence="2" id="KW-0399">Innate immunity</keyword>
<feature type="domain" description="N-acetylmuramoyl-L-alanine amidase" evidence="6">
    <location>
        <begin position="267"/>
        <end position="404"/>
    </location>
</feature>
<gene>
    <name evidence="8" type="ORF">ALC62_07385</name>
</gene>
<keyword evidence="5" id="KW-0812">Transmembrane</keyword>
<accession>A0A151II68</accession>
<dbReference type="PANTHER" id="PTHR11022">
    <property type="entry name" value="PEPTIDOGLYCAN RECOGNITION PROTEIN"/>
    <property type="match status" value="1"/>
</dbReference>
<evidence type="ECO:0000313" key="8">
    <source>
        <dbReference type="EMBL" id="KYN01812.1"/>
    </source>
</evidence>
<dbReference type="SMART" id="SM00644">
    <property type="entry name" value="Ami_2"/>
    <property type="match status" value="1"/>
</dbReference>
<feature type="transmembrane region" description="Helical" evidence="5">
    <location>
        <begin position="208"/>
        <end position="231"/>
    </location>
</feature>
<dbReference type="AlphaFoldDB" id="A0A151II68"/>
<dbReference type="InterPro" id="IPR015510">
    <property type="entry name" value="PGRP"/>
</dbReference>
<dbReference type="KEGG" id="ccoa:108774783"/>
<keyword evidence="5" id="KW-1133">Transmembrane helix</keyword>
<dbReference type="SMART" id="SM00701">
    <property type="entry name" value="PGRP"/>
    <property type="match status" value="1"/>
</dbReference>
<keyword evidence="3" id="KW-0391">Immunity</keyword>
<dbReference type="InterPro" id="IPR006619">
    <property type="entry name" value="PGRP_domain_met/bac"/>
</dbReference>
<evidence type="ECO:0000259" key="7">
    <source>
        <dbReference type="SMART" id="SM00701"/>
    </source>
</evidence>
<organism evidence="8 9">
    <name type="scientific">Cyphomyrmex costatus</name>
    <dbReference type="NCBI Taxonomy" id="456900"/>
    <lineage>
        <taxon>Eukaryota</taxon>
        <taxon>Metazoa</taxon>
        <taxon>Ecdysozoa</taxon>
        <taxon>Arthropoda</taxon>
        <taxon>Hexapoda</taxon>
        <taxon>Insecta</taxon>
        <taxon>Pterygota</taxon>
        <taxon>Neoptera</taxon>
        <taxon>Endopterygota</taxon>
        <taxon>Hymenoptera</taxon>
        <taxon>Apocrita</taxon>
        <taxon>Aculeata</taxon>
        <taxon>Formicoidea</taxon>
        <taxon>Formicidae</taxon>
        <taxon>Myrmicinae</taxon>
        <taxon>Cyphomyrmex</taxon>
    </lineage>
</organism>
<dbReference type="FunFam" id="3.40.80.10:FF:000001">
    <property type="entry name" value="Peptidoglycan recognition protein 1"/>
    <property type="match status" value="1"/>
</dbReference>
<evidence type="ECO:0000256" key="4">
    <source>
        <dbReference type="SAM" id="MobiDB-lite"/>
    </source>
</evidence>
<dbReference type="EMBL" id="KQ977578">
    <property type="protein sequence ID" value="KYN01812.1"/>
    <property type="molecule type" value="Genomic_DNA"/>
</dbReference>
<evidence type="ECO:0000256" key="5">
    <source>
        <dbReference type="SAM" id="Phobius"/>
    </source>
</evidence>
<dbReference type="GO" id="GO:0045087">
    <property type="term" value="P:innate immune response"/>
    <property type="evidence" value="ECO:0007669"/>
    <property type="project" value="UniProtKB-KW"/>
</dbReference>
<evidence type="ECO:0000256" key="2">
    <source>
        <dbReference type="ARBA" id="ARBA00022588"/>
    </source>
</evidence>
<proteinExistence type="inferred from homology"/>
<dbReference type="PANTHER" id="PTHR11022:SF41">
    <property type="entry name" value="PEPTIDOGLYCAN-RECOGNITION PROTEIN LC-RELATED"/>
    <property type="match status" value="1"/>
</dbReference>
<evidence type="ECO:0000256" key="1">
    <source>
        <dbReference type="ARBA" id="ARBA00007553"/>
    </source>
</evidence>
<dbReference type="Proteomes" id="UP000078542">
    <property type="component" value="Unassembled WGS sequence"/>
</dbReference>
<dbReference type="GO" id="GO:0009253">
    <property type="term" value="P:peptidoglycan catabolic process"/>
    <property type="evidence" value="ECO:0007669"/>
    <property type="project" value="InterPro"/>
</dbReference>
<dbReference type="CDD" id="cd06583">
    <property type="entry name" value="PGRP"/>
    <property type="match status" value="1"/>
</dbReference>
<keyword evidence="9" id="KW-1185">Reference proteome</keyword>
<dbReference type="STRING" id="456900.A0A151II68"/>
<keyword evidence="5" id="KW-0472">Membrane</keyword>
<reference evidence="8 9" key="1">
    <citation type="submission" date="2016-03" db="EMBL/GenBank/DDBJ databases">
        <title>Cyphomyrmex costatus WGS genome.</title>
        <authorList>
            <person name="Nygaard S."/>
            <person name="Hu H."/>
            <person name="Boomsma J."/>
            <person name="Zhang G."/>
        </authorList>
    </citation>
    <scope>NUCLEOTIDE SEQUENCE [LARGE SCALE GENOMIC DNA]</scope>
    <source>
        <strain evidence="8">MS0001</strain>
        <tissue evidence="8">Whole body</tissue>
    </source>
</reference>
<dbReference type="GO" id="GO:0008745">
    <property type="term" value="F:N-acetylmuramoyl-L-alanine amidase activity"/>
    <property type="evidence" value="ECO:0007669"/>
    <property type="project" value="InterPro"/>
</dbReference>
<dbReference type="OrthoDB" id="10001926at2759"/>
<dbReference type="Pfam" id="PF01510">
    <property type="entry name" value="Amidase_2"/>
    <property type="match status" value="1"/>
</dbReference>
<evidence type="ECO:0000256" key="3">
    <source>
        <dbReference type="ARBA" id="ARBA00022859"/>
    </source>
</evidence>
<feature type="domain" description="Peptidoglycan recognition protein family" evidence="7">
    <location>
        <begin position="255"/>
        <end position="398"/>
    </location>
</feature>
<dbReference type="InterPro" id="IPR036505">
    <property type="entry name" value="Amidase/PGRP_sf"/>
</dbReference>
<feature type="region of interest" description="Disordered" evidence="4">
    <location>
        <begin position="57"/>
        <end position="85"/>
    </location>
</feature>